<dbReference type="Gene3D" id="3.40.50.1820">
    <property type="entry name" value="alpha/beta hydrolase"/>
    <property type="match status" value="1"/>
</dbReference>
<dbReference type="InterPro" id="IPR050300">
    <property type="entry name" value="GDXG_lipolytic_enzyme"/>
</dbReference>
<proteinExistence type="inferred from homology"/>
<dbReference type="EMBL" id="NCSJ02000009">
    <property type="protein sequence ID" value="RFU35401.1"/>
    <property type="molecule type" value="Genomic_DNA"/>
</dbReference>
<keyword evidence="5" id="KW-1185">Reference proteome</keyword>
<dbReference type="Proteomes" id="UP000258309">
    <property type="component" value="Unassembled WGS sequence"/>
</dbReference>
<feature type="domain" description="Alpha/beta hydrolase fold-3" evidence="3">
    <location>
        <begin position="160"/>
        <end position="397"/>
    </location>
</feature>
<dbReference type="STRING" id="5539.A0A3E2HQT9"/>
<dbReference type="OMA" id="PATPRCY"/>
<evidence type="ECO:0000256" key="2">
    <source>
        <dbReference type="ARBA" id="ARBA00022801"/>
    </source>
</evidence>
<dbReference type="AlphaFoldDB" id="A0A3E2HQT9"/>
<feature type="non-terminal residue" evidence="4">
    <location>
        <position position="1"/>
    </location>
</feature>
<dbReference type="Pfam" id="PF07859">
    <property type="entry name" value="Abhydrolase_3"/>
    <property type="match status" value="1"/>
</dbReference>
<comment type="similarity">
    <text evidence="1">Belongs to the 'GDXG' lipolytic enzyme family.</text>
</comment>
<dbReference type="InterPro" id="IPR002168">
    <property type="entry name" value="Lipase_GDXG_HIS_AS"/>
</dbReference>
<dbReference type="InterPro" id="IPR013094">
    <property type="entry name" value="AB_hydrolase_3"/>
</dbReference>
<name>A0A3E2HQT9_SCYLI</name>
<comment type="caution">
    <text evidence="4">The sequence shown here is derived from an EMBL/GenBank/DDBJ whole genome shotgun (WGS) entry which is preliminary data.</text>
</comment>
<dbReference type="PROSITE" id="PS01173">
    <property type="entry name" value="LIPASE_GDXG_HIS"/>
    <property type="match status" value="1"/>
</dbReference>
<evidence type="ECO:0000259" key="3">
    <source>
        <dbReference type="Pfam" id="PF07859"/>
    </source>
</evidence>
<feature type="non-terminal residue" evidence="4">
    <location>
        <position position="480"/>
    </location>
</feature>
<gene>
    <name evidence="4" type="ORF">B7463_g991</name>
</gene>
<protein>
    <recommendedName>
        <fullName evidence="3">Alpha/beta hydrolase fold-3 domain-containing protein</fullName>
    </recommendedName>
</protein>
<sequence length="480" mass="53341">MEGSTIDMIKVLLPRTPLLGKTTLAHLTGFSEHSHHWDLRTELTVTLLRSEVSTQQPSSISKLQHLSTRDVPIKGRIWVSKVTMPQPEEEDVRQALFKAIEALKESGAAPGGYTEPELLPVEAEWTGYRAGATEDSDQPEISESAKYQEMMKEASSPTTILYFHGGGYYLMDPATHRSTCKKLAKLTKGRCLSVRYRLAPQHPFPAQLLDALVSYFSLLYPPTGSLHAAVAPEHIVLSGDSAGGNLSLTLLQTLLEFRRQGLKILWNGELREAPLPAGVAVNSPWCDVMHSSPSCESNGRYDYLPATSVQERQADYRADDVWPANPPRRHLYAEDAMLMHPLVNPIVAPNWEGSCPLWIETGTELLSDEDKYVAMKAARQGVKVVYSEWEAMPHCFALVLVKLPAARKCFDDWAQFIVDVVERPSSVVSGGKVVKAKTLEDVPVDLLSLSPFTGDEEVKERMRDRVQKLGAKRLNGMSRL</sequence>
<dbReference type="PANTHER" id="PTHR48081">
    <property type="entry name" value="AB HYDROLASE SUPERFAMILY PROTEIN C4A8.06C"/>
    <property type="match status" value="1"/>
</dbReference>
<reference evidence="4 5" key="1">
    <citation type="submission" date="2018-05" db="EMBL/GenBank/DDBJ databases">
        <title>Draft genome sequence of Scytalidium lignicola DSM 105466, a ubiquitous saprotrophic fungus.</title>
        <authorList>
            <person name="Buettner E."/>
            <person name="Gebauer A.M."/>
            <person name="Hofrichter M."/>
            <person name="Liers C."/>
            <person name="Kellner H."/>
        </authorList>
    </citation>
    <scope>NUCLEOTIDE SEQUENCE [LARGE SCALE GENOMIC DNA]</scope>
    <source>
        <strain evidence="4 5">DSM 105466</strain>
    </source>
</reference>
<dbReference type="InterPro" id="IPR029058">
    <property type="entry name" value="AB_hydrolase_fold"/>
</dbReference>
<evidence type="ECO:0000313" key="5">
    <source>
        <dbReference type="Proteomes" id="UP000258309"/>
    </source>
</evidence>
<keyword evidence="2" id="KW-0378">Hydrolase</keyword>
<dbReference type="SUPFAM" id="SSF53474">
    <property type="entry name" value="alpha/beta-Hydrolases"/>
    <property type="match status" value="1"/>
</dbReference>
<dbReference type="OrthoDB" id="5354320at2759"/>
<dbReference type="GO" id="GO:0016787">
    <property type="term" value="F:hydrolase activity"/>
    <property type="evidence" value="ECO:0007669"/>
    <property type="project" value="UniProtKB-KW"/>
</dbReference>
<evidence type="ECO:0000313" key="4">
    <source>
        <dbReference type="EMBL" id="RFU35401.1"/>
    </source>
</evidence>
<organism evidence="4 5">
    <name type="scientific">Scytalidium lignicola</name>
    <name type="common">Hyphomycete</name>
    <dbReference type="NCBI Taxonomy" id="5539"/>
    <lineage>
        <taxon>Eukaryota</taxon>
        <taxon>Fungi</taxon>
        <taxon>Dikarya</taxon>
        <taxon>Ascomycota</taxon>
        <taxon>Pezizomycotina</taxon>
        <taxon>Leotiomycetes</taxon>
        <taxon>Leotiomycetes incertae sedis</taxon>
        <taxon>Scytalidium</taxon>
    </lineage>
</organism>
<accession>A0A3E2HQT9</accession>
<dbReference type="PANTHER" id="PTHR48081:SF25">
    <property type="entry name" value="PUTATIVE (AFU_ORTHOLOGUE AFUA_3G11560)-RELATED"/>
    <property type="match status" value="1"/>
</dbReference>
<evidence type="ECO:0000256" key="1">
    <source>
        <dbReference type="ARBA" id="ARBA00010515"/>
    </source>
</evidence>